<organism evidence="2">
    <name type="scientific">Oryza nivara</name>
    <name type="common">Indian wild rice</name>
    <name type="synonym">Oryza sativa f. spontanea</name>
    <dbReference type="NCBI Taxonomy" id="4536"/>
    <lineage>
        <taxon>Eukaryota</taxon>
        <taxon>Viridiplantae</taxon>
        <taxon>Streptophyta</taxon>
        <taxon>Embryophyta</taxon>
        <taxon>Tracheophyta</taxon>
        <taxon>Spermatophyta</taxon>
        <taxon>Magnoliopsida</taxon>
        <taxon>Liliopsida</taxon>
        <taxon>Poales</taxon>
        <taxon>Poaceae</taxon>
        <taxon>BOP clade</taxon>
        <taxon>Oryzoideae</taxon>
        <taxon>Oryzeae</taxon>
        <taxon>Oryzinae</taxon>
        <taxon>Oryza</taxon>
    </lineage>
</organism>
<dbReference type="Proteomes" id="UP000006591">
    <property type="component" value="Chromosome 1"/>
</dbReference>
<protein>
    <recommendedName>
        <fullName evidence="1">DUF1618 domain-containing protein</fullName>
    </recommendedName>
</protein>
<accession>A0A0E0FJA6</accession>
<evidence type="ECO:0000313" key="2">
    <source>
        <dbReference type="EnsemblPlants" id="ONIVA01G11500.1"/>
    </source>
</evidence>
<reference evidence="2" key="2">
    <citation type="submission" date="2018-04" db="EMBL/GenBank/DDBJ databases">
        <title>OnivRS2 (Oryza nivara Reference Sequence Version 2).</title>
        <authorList>
            <person name="Zhang J."/>
            <person name="Kudrna D."/>
            <person name="Lee S."/>
            <person name="Talag J."/>
            <person name="Rajasekar S."/>
            <person name="Welchert J."/>
            <person name="Hsing Y.-I."/>
            <person name="Wing R.A."/>
        </authorList>
    </citation>
    <scope>NUCLEOTIDE SEQUENCE [LARGE SCALE GENOMIC DNA]</scope>
</reference>
<dbReference type="AlphaFoldDB" id="A0A0E0FJA6"/>
<evidence type="ECO:0000259" key="1">
    <source>
        <dbReference type="Pfam" id="PF07762"/>
    </source>
</evidence>
<feature type="domain" description="DUF1618" evidence="1">
    <location>
        <begin position="212"/>
        <end position="322"/>
    </location>
</feature>
<dbReference type="PANTHER" id="PTHR33086:SF44">
    <property type="entry name" value="OS03G0683600 PROTEIN"/>
    <property type="match status" value="1"/>
</dbReference>
<dbReference type="PANTHER" id="PTHR33086">
    <property type="entry name" value="OS05G0468200 PROTEIN-RELATED"/>
    <property type="match status" value="1"/>
</dbReference>
<dbReference type="Gramene" id="ONIVA01G11500.1">
    <property type="protein sequence ID" value="ONIVA01G11500.1"/>
    <property type="gene ID" value="ONIVA01G11500"/>
</dbReference>
<sequence>MGPPLLPSTSWVILSREVYACGDGDGGGGGIPLPEGADLALELAAPPRVSKLAVSRRITPAKVSPFAKWKSFVIAIDPSAGLVLLLAPPPPGPGPGELRSFTDADGKVHTYHVTTMPTQRYFVCDIAARTAYYLPDPEGCVFNNDLSIIAAPGGGGKYLVVEFKFIVGGDKATLLCFSSETGLWEKKPVNNPLPRWIWRCFDVGSYAGKLYWVDTAAGLLFCDPFVDEPHMEYVPLPKVELPPEHDEDCHGCDYCAERAFVSRRCVRLSDGKFREAGTKVWTLEYAVSFADIWASESYKAAGLPEKAPVLALVHPKNPDVVYFFVEDQLVGEENLRLSLSRERKTSVSPNFLPLVGVDLRAKEVLEYETHKMTVPENARVFPYGLLPMVLPPALSAARGCQNDVFNKRSDGKTVAAVRQAESQDWAFARQPPLRGETVRQRPQEGELTIVVGPAKAELGFYPPLTTYEFTMSPPMPLSWVQDSKMYFAKQRLPLEDLTQTCRRDRYCVSCARAFCSHCCSSHHLWPGHHHIVVPSVLGDPVHEGEDERGEYYELLPILTRPPGGCAHCRRHIGIQHSSHCSMACYNSHQGEVAERRRRREARNAARGIAKLQNQSK</sequence>
<dbReference type="EnsemblPlants" id="ONIVA01G11500.1">
    <property type="protein sequence ID" value="ONIVA01G11500.1"/>
    <property type="gene ID" value="ONIVA01G11500"/>
</dbReference>
<proteinExistence type="predicted"/>
<keyword evidence="3" id="KW-1185">Reference proteome</keyword>
<dbReference type="eggNOG" id="ENOG502R1GF">
    <property type="taxonomic scope" value="Eukaryota"/>
</dbReference>
<name>A0A0E0FJA6_ORYNI</name>
<dbReference type="InterPro" id="IPR011676">
    <property type="entry name" value="DUF1618"/>
</dbReference>
<reference evidence="2" key="1">
    <citation type="submission" date="2015-04" db="UniProtKB">
        <authorList>
            <consortium name="EnsemblPlants"/>
        </authorList>
    </citation>
    <scope>IDENTIFICATION</scope>
    <source>
        <strain evidence="2">SL10</strain>
    </source>
</reference>
<evidence type="ECO:0000313" key="3">
    <source>
        <dbReference type="Proteomes" id="UP000006591"/>
    </source>
</evidence>
<dbReference type="Pfam" id="PF07762">
    <property type="entry name" value="DUF1618"/>
    <property type="match status" value="1"/>
</dbReference>